<proteinExistence type="predicted"/>
<feature type="region of interest" description="Disordered" evidence="1">
    <location>
        <begin position="526"/>
        <end position="638"/>
    </location>
</feature>
<feature type="compositionally biased region" description="Low complexity" evidence="1">
    <location>
        <begin position="199"/>
        <end position="223"/>
    </location>
</feature>
<feature type="region of interest" description="Disordered" evidence="1">
    <location>
        <begin position="78"/>
        <end position="336"/>
    </location>
</feature>
<gene>
    <name evidence="2" type="ORF">B0H17DRAFT_1133500</name>
</gene>
<organism evidence="2 3">
    <name type="scientific">Mycena rosella</name>
    <name type="common">Pink bonnet</name>
    <name type="synonym">Agaricus rosellus</name>
    <dbReference type="NCBI Taxonomy" id="1033263"/>
    <lineage>
        <taxon>Eukaryota</taxon>
        <taxon>Fungi</taxon>
        <taxon>Dikarya</taxon>
        <taxon>Basidiomycota</taxon>
        <taxon>Agaricomycotina</taxon>
        <taxon>Agaricomycetes</taxon>
        <taxon>Agaricomycetidae</taxon>
        <taxon>Agaricales</taxon>
        <taxon>Marasmiineae</taxon>
        <taxon>Mycenaceae</taxon>
        <taxon>Mycena</taxon>
    </lineage>
</organism>
<comment type="caution">
    <text evidence="2">The sequence shown here is derived from an EMBL/GenBank/DDBJ whole genome shotgun (WGS) entry which is preliminary data.</text>
</comment>
<evidence type="ECO:0000256" key="1">
    <source>
        <dbReference type="SAM" id="MobiDB-lite"/>
    </source>
</evidence>
<dbReference type="AlphaFoldDB" id="A0AAD7DL08"/>
<name>A0AAD7DL08_MYCRO</name>
<keyword evidence="3" id="KW-1185">Reference proteome</keyword>
<feature type="compositionally biased region" description="Pro residues" evidence="1">
    <location>
        <begin position="188"/>
        <end position="198"/>
    </location>
</feature>
<feature type="compositionally biased region" description="Basic and acidic residues" evidence="1">
    <location>
        <begin position="604"/>
        <end position="629"/>
    </location>
</feature>
<dbReference type="Proteomes" id="UP001221757">
    <property type="component" value="Unassembled WGS sequence"/>
</dbReference>
<feature type="compositionally biased region" description="Pro residues" evidence="1">
    <location>
        <begin position="224"/>
        <end position="234"/>
    </location>
</feature>
<feature type="region of interest" description="Disordered" evidence="1">
    <location>
        <begin position="1"/>
        <end position="25"/>
    </location>
</feature>
<feature type="compositionally biased region" description="Polar residues" evidence="1">
    <location>
        <begin position="323"/>
        <end position="334"/>
    </location>
</feature>
<sequence>MTSPAPMSPASELSTLSDADDAPEYNTDLASLSTVYRATVAERKAVITPKRASRKHSQVILLLEARVKAASDALKAAGGLEAIEDSPEAKTTGAATGSQDAPTAPTLMPTPTPGPAPVDATPDAPDAQTTGVATGSQGAPTAPTATATPGPAPAGSSIIDSTVDAAPDAPDAAQTTGAATGSQGAPTAPTPMPTPTPSPALVDTAPDAVTTTGAATGLQGAPTAPTPMPMPTPSPALVDAAPDAVTTTGAATGSQGAPTAPRKDIPPRLTFPAPTMPIPTDEEKRAMQQRRAEQAAQRHAQRQQAMLGHPSALQRGMAGAGTASPSVHSRTQSPTPLPEDFFGPAAEAIFRPENEYTPAVHQQMGSNPNSFNNNNYPFSQTQLNLNFRPAMAAALIGFCPEPEITSGSGGEAQQDPNMNVQWAVTPHNGTENAFDDTQEMMRLDDVGEQWGTQHHTHQQAAQMMHVNNVGDQWGTQHHMHQQDAQMMPADDTSGGAGPMSGIIQYGSPNDWTNTISGAAAKLEGNDLLTIPPGTNQQPVQDVGPKASSRGKAKAATRVPKSKPANSKEKTSVERSDREFTEQQLAAIENYEDDEEEEEEEEEKECLKMQGRYERQPRADPDGRAPREGKNGQWDGSPSQIGEHFDLSLGCVKLVEPDAAHRSVAKAWKAECVTGVPTSIAQHALYIRDIQSLCPEAGYLSWKISIGHRMAITWRASSANQLCIGRCSYHHIHKPTKSCLLDQDGYPSAKWTIMGQTTVYNLFGSCAKNTDDPIDPAIIRIFHCGCEAREVALDYFVWKKWPVTITREVGGGAYRTSQGTVVRSNPAEASMVTQSSIFHLPLPTSTADRVLGMAHDRLDPRTRAFFCAALNARGITIDNIYRGALTEEAHERVLLHAQLDVLLAQLTQFYDLEDGVSLVVMPVTADRLEELRHAKLALETQK</sequence>
<feature type="compositionally biased region" description="Low complexity" evidence="1">
    <location>
        <begin position="235"/>
        <end position="260"/>
    </location>
</feature>
<dbReference type="EMBL" id="JARKIE010000055">
    <property type="protein sequence ID" value="KAJ7691983.1"/>
    <property type="molecule type" value="Genomic_DNA"/>
</dbReference>
<reference evidence="2" key="1">
    <citation type="submission" date="2023-03" db="EMBL/GenBank/DDBJ databases">
        <title>Massive genome expansion in bonnet fungi (Mycena s.s.) driven by repeated elements and novel gene families across ecological guilds.</title>
        <authorList>
            <consortium name="Lawrence Berkeley National Laboratory"/>
            <person name="Harder C.B."/>
            <person name="Miyauchi S."/>
            <person name="Viragh M."/>
            <person name="Kuo A."/>
            <person name="Thoen E."/>
            <person name="Andreopoulos B."/>
            <person name="Lu D."/>
            <person name="Skrede I."/>
            <person name="Drula E."/>
            <person name="Henrissat B."/>
            <person name="Morin E."/>
            <person name="Kohler A."/>
            <person name="Barry K."/>
            <person name="LaButti K."/>
            <person name="Morin E."/>
            <person name="Salamov A."/>
            <person name="Lipzen A."/>
            <person name="Mereny Z."/>
            <person name="Hegedus B."/>
            <person name="Baldrian P."/>
            <person name="Stursova M."/>
            <person name="Weitz H."/>
            <person name="Taylor A."/>
            <person name="Grigoriev I.V."/>
            <person name="Nagy L.G."/>
            <person name="Martin F."/>
            <person name="Kauserud H."/>
        </authorList>
    </citation>
    <scope>NUCLEOTIDE SEQUENCE</scope>
    <source>
        <strain evidence="2">CBHHK067</strain>
    </source>
</reference>
<feature type="compositionally biased region" description="Basic and acidic residues" evidence="1">
    <location>
        <begin position="565"/>
        <end position="580"/>
    </location>
</feature>
<feature type="compositionally biased region" description="Acidic residues" evidence="1">
    <location>
        <begin position="589"/>
        <end position="603"/>
    </location>
</feature>
<protein>
    <submittedName>
        <fullName evidence="2">Uncharacterized protein</fullName>
    </submittedName>
</protein>
<accession>A0AAD7DL08</accession>
<evidence type="ECO:0000313" key="2">
    <source>
        <dbReference type="EMBL" id="KAJ7691983.1"/>
    </source>
</evidence>
<feature type="compositionally biased region" description="Polar residues" evidence="1">
    <location>
        <begin position="1"/>
        <end position="17"/>
    </location>
</feature>
<feature type="compositionally biased region" description="Low complexity" evidence="1">
    <location>
        <begin position="294"/>
        <end position="305"/>
    </location>
</feature>
<feature type="compositionally biased region" description="Basic and acidic residues" evidence="1">
    <location>
        <begin position="281"/>
        <end position="293"/>
    </location>
</feature>
<evidence type="ECO:0000313" key="3">
    <source>
        <dbReference type="Proteomes" id="UP001221757"/>
    </source>
</evidence>
<feature type="compositionally biased region" description="Low complexity" evidence="1">
    <location>
        <begin position="117"/>
        <end position="157"/>
    </location>
</feature>
<feature type="compositionally biased region" description="Low complexity" evidence="1">
    <location>
        <begin position="164"/>
        <end position="187"/>
    </location>
</feature>